<dbReference type="PANTHER" id="PTHR23092:SF15">
    <property type="entry name" value="INACTIVE NON-CANONICAL POLY(A) RNA POLYMERASE PROTEIN TRF4-2-RELATED"/>
    <property type="match status" value="1"/>
</dbReference>
<evidence type="ECO:0000256" key="3">
    <source>
        <dbReference type="ARBA" id="ARBA00012388"/>
    </source>
</evidence>
<dbReference type="InParanoid" id="A0A078B6W5"/>
<evidence type="ECO:0000256" key="6">
    <source>
        <dbReference type="ARBA" id="ARBA00022842"/>
    </source>
</evidence>
<organism evidence="9 10">
    <name type="scientific">Stylonychia lemnae</name>
    <name type="common">Ciliate</name>
    <dbReference type="NCBI Taxonomy" id="5949"/>
    <lineage>
        <taxon>Eukaryota</taxon>
        <taxon>Sar</taxon>
        <taxon>Alveolata</taxon>
        <taxon>Ciliophora</taxon>
        <taxon>Intramacronucleata</taxon>
        <taxon>Spirotrichea</taxon>
        <taxon>Stichotrichia</taxon>
        <taxon>Sporadotrichida</taxon>
        <taxon>Oxytrichidae</taxon>
        <taxon>Stylonychinae</taxon>
        <taxon>Stylonychia</taxon>
    </lineage>
</organism>
<sequence length="393" mass="46140">MNQKKRLAKQNHKEYIKYLQDSQKEKIDPLDQDFLAFESISDQNARLAEEQKKETIVDLETRIASKFNREDEYPWLTDDTLKIRDAQIFLHNEMLDFMRYFERTDQDHELRRKVVGKISNIIKECYPESQVMIFGSCATGLDLPNSDVDMLVYYPDQREQTMINRLSGALMKQKICKSLEPIKHAKVPIIKLQEKETLCNVDISFNRTNGVYCVKLVKNLMLKYPELKPLMIVIKAFLKCRNLNETYSGGVSSFLLTMMVTSYLQICYKKGNTDKTDLGKHLIDFFELYGTKFNYEEIGISIRGEGYYFKKIKRGWYNYEENKKGRLCVENPQEPTVDIGFNAYNIKRVQRAFQHAYDSLIYNNSNTVSILKLLITSNISEFRLQQQQVVDLQ</sequence>
<protein>
    <recommendedName>
        <fullName evidence="3">polynucleotide adenylyltransferase</fullName>
        <ecNumber evidence="3">2.7.7.19</ecNumber>
    </recommendedName>
</protein>
<keyword evidence="4" id="KW-0808">Transferase</keyword>
<dbReference type="GO" id="GO:0031123">
    <property type="term" value="P:RNA 3'-end processing"/>
    <property type="evidence" value="ECO:0007669"/>
    <property type="project" value="TreeGrafter"/>
</dbReference>
<dbReference type="InterPro" id="IPR002058">
    <property type="entry name" value="PAP_assoc"/>
</dbReference>
<dbReference type="InterPro" id="IPR043519">
    <property type="entry name" value="NT_sf"/>
</dbReference>
<dbReference type="OMA" id="LIGWLEM"/>
<evidence type="ECO:0000259" key="8">
    <source>
        <dbReference type="Pfam" id="PF22600"/>
    </source>
</evidence>
<dbReference type="Gene3D" id="3.30.460.10">
    <property type="entry name" value="Beta Polymerase, domain 2"/>
    <property type="match status" value="1"/>
</dbReference>
<feature type="domain" description="PAP-associated" evidence="7">
    <location>
        <begin position="278"/>
        <end position="336"/>
    </location>
</feature>
<dbReference type="FunFam" id="3.30.460.10:FF:000006">
    <property type="entry name" value="non-canonical poly(A) RNA polymerase PAPD5"/>
    <property type="match status" value="1"/>
</dbReference>
<dbReference type="FunCoup" id="A0A078B6W5">
    <property type="interactions" value="328"/>
</dbReference>
<dbReference type="Pfam" id="PF03828">
    <property type="entry name" value="PAP_assoc"/>
    <property type="match status" value="1"/>
</dbReference>
<evidence type="ECO:0000256" key="5">
    <source>
        <dbReference type="ARBA" id="ARBA00022723"/>
    </source>
</evidence>
<evidence type="ECO:0000256" key="1">
    <source>
        <dbReference type="ARBA" id="ARBA00001936"/>
    </source>
</evidence>
<dbReference type="PANTHER" id="PTHR23092">
    <property type="entry name" value="POLY(A) RNA POLYMERASE"/>
    <property type="match status" value="1"/>
</dbReference>
<keyword evidence="6" id="KW-0460">Magnesium</keyword>
<dbReference type="GO" id="GO:0005730">
    <property type="term" value="C:nucleolus"/>
    <property type="evidence" value="ECO:0007669"/>
    <property type="project" value="TreeGrafter"/>
</dbReference>
<name>A0A078B6W5_STYLE</name>
<dbReference type="CDD" id="cd05402">
    <property type="entry name" value="NT_PAP_TUTase"/>
    <property type="match status" value="1"/>
</dbReference>
<dbReference type="EC" id="2.7.7.19" evidence="3"/>
<dbReference type="Proteomes" id="UP000039865">
    <property type="component" value="Unassembled WGS sequence"/>
</dbReference>
<dbReference type="Gene3D" id="1.10.1410.10">
    <property type="match status" value="1"/>
</dbReference>
<dbReference type="GO" id="GO:0003729">
    <property type="term" value="F:mRNA binding"/>
    <property type="evidence" value="ECO:0007669"/>
    <property type="project" value="TreeGrafter"/>
</dbReference>
<feature type="domain" description="Poly(A) RNA polymerase mitochondrial-like central palm" evidence="8">
    <location>
        <begin position="90"/>
        <end position="218"/>
    </location>
</feature>
<evidence type="ECO:0000313" key="10">
    <source>
        <dbReference type="Proteomes" id="UP000039865"/>
    </source>
</evidence>
<dbReference type="OrthoDB" id="273917at2759"/>
<dbReference type="InterPro" id="IPR045862">
    <property type="entry name" value="Trf4-like"/>
</dbReference>
<evidence type="ECO:0000259" key="7">
    <source>
        <dbReference type="Pfam" id="PF03828"/>
    </source>
</evidence>
<reference evidence="9 10" key="1">
    <citation type="submission" date="2014-06" db="EMBL/GenBank/DDBJ databases">
        <authorList>
            <person name="Swart Estienne"/>
        </authorList>
    </citation>
    <scope>NUCLEOTIDE SEQUENCE [LARGE SCALE GENOMIC DNA]</scope>
    <source>
        <strain evidence="9 10">130c</strain>
    </source>
</reference>
<evidence type="ECO:0000256" key="4">
    <source>
        <dbReference type="ARBA" id="ARBA00022679"/>
    </source>
</evidence>
<keyword evidence="10" id="KW-1185">Reference proteome</keyword>
<evidence type="ECO:0000256" key="2">
    <source>
        <dbReference type="ARBA" id="ARBA00008593"/>
    </source>
</evidence>
<dbReference type="Pfam" id="PF22600">
    <property type="entry name" value="MTPAP-like_central"/>
    <property type="match status" value="1"/>
</dbReference>
<dbReference type="GO" id="GO:0043634">
    <property type="term" value="P:polyadenylation-dependent ncRNA catabolic process"/>
    <property type="evidence" value="ECO:0007669"/>
    <property type="project" value="TreeGrafter"/>
</dbReference>
<accession>A0A078B6W5</accession>
<dbReference type="GO" id="GO:1990817">
    <property type="term" value="F:poly(A) RNA polymerase activity"/>
    <property type="evidence" value="ECO:0007669"/>
    <property type="project" value="UniProtKB-EC"/>
</dbReference>
<dbReference type="EMBL" id="CCKQ01017163">
    <property type="protein sequence ID" value="CDW89037.1"/>
    <property type="molecule type" value="Genomic_DNA"/>
</dbReference>
<dbReference type="AlphaFoldDB" id="A0A078B6W5"/>
<dbReference type="SUPFAM" id="SSF81301">
    <property type="entry name" value="Nucleotidyltransferase"/>
    <property type="match status" value="1"/>
</dbReference>
<dbReference type="InterPro" id="IPR054708">
    <property type="entry name" value="MTPAP-like_central"/>
</dbReference>
<proteinExistence type="inferred from homology"/>
<comment type="similarity">
    <text evidence="2">Belongs to the DNA polymerase type-B-like family.</text>
</comment>
<evidence type="ECO:0000313" key="9">
    <source>
        <dbReference type="EMBL" id="CDW89037.1"/>
    </source>
</evidence>
<keyword evidence="5" id="KW-0479">Metal-binding</keyword>
<dbReference type="SUPFAM" id="SSF81631">
    <property type="entry name" value="PAP/OAS1 substrate-binding domain"/>
    <property type="match status" value="1"/>
</dbReference>
<dbReference type="GO" id="GO:0031499">
    <property type="term" value="C:TRAMP complex"/>
    <property type="evidence" value="ECO:0007669"/>
    <property type="project" value="TreeGrafter"/>
</dbReference>
<dbReference type="GO" id="GO:0046872">
    <property type="term" value="F:metal ion binding"/>
    <property type="evidence" value="ECO:0007669"/>
    <property type="project" value="UniProtKB-KW"/>
</dbReference>
<gene>
    <name evidence="9" type="primary">Contig8234.g8778</name>
    <name evidence="9" type="ORF">STYLEM_18165</name>
</gene>
<comment type="cofactor">
    <cofactor evidence="1">
        <name>Mn(2+)</name>
        <dbReference type="ChEBI" id="CHEBI:29035"/>
    </cofactor>
</comment>